<gene>
    <name evidence="1" type="ORF">EW146_g7221</name>
</gene>
<keyword evidence="2" id="KW-1185">Reference proteome</keyword>
<dbReference type="EMBL" id="SGPL01000400">
    <property type="protein sequence ID" value="THH12948.1"/>
    <property type="molecule type" value="Genomic_DNA"/>
</dbReference>
<organism evidence="1 2">
    <name type="scientific">Bondarzewia mesenterica</name>
    <dbReference type="NCBI Taxonomy" id="1095465"/>
    <lineage>
        <taxon>Eukaryota</taxon>
        <taxon>Fungi</taxon>
        <taxon>Dikarya</taxon>
        <taxon>Basidiomycota</taxon>
        <taxon>Agaricomycotina</taxon>
        <taxon>Agaricomycetes</taxon>
        <taxon>Russulales</taxon>
        <taxon>Bondarzewiaceae</taxon>
        <taxon>Bondarzewia</taxon>
    </lineage>
</organism>
<evidence type="ECO:0000313" key="2">
    <source>
        <dbReference type="Proteomes" id="UP000310158"/>
    </source>
</evidence>
<dbReference type="AlphaFoldDB" id="A0A4S4LN81"/>
<accession>A0A4S4LN81</accession>
<reference evidence="1 2" key="1">
    <citation type="submission" date="2019-02" db="EMBL/GenBank/DDBJ databases">
        <title>Genome sequencing of the rare red list fungi Bondarzewia mesenterica.</title>
        <authorList>
            <person name="Buettner E."/>
            <person name="Kellner H."/>
        </authorList>
    </citation>
    <scope>NUCLEOTIDE SEQUENCE [LARGE SCALE GENOMIC DNA]</scope>
    <source>
        <strain evidence="1 2">DSM 108281</strain>
    </source>
</reference>
<evidence type="ECO:0000313" key="1">
    <source>
        <dbReference type="EMBL" id="THH12948.1"/>
    </source>
</evidence>
<sequence length="183" mass="19994">MVFLHVTIVRTAHSRSCQQPDSNPLARAISLNQRCHARIVVRNLAATQSSSNPTPSSFGTGFAWCLRMFSVRNLRVRIPLEIAYPGFSAAHIFIVYGHIAPAIPYRGLDPNALNVPQLQTVSNLATWSSTLGAQYSGFSSRWTPEVLILVSYEQGPTLVVIFVRASSANHGSGSFTPTPFLKP</sequence>
<comment type="caution">
    <text evidence="1">The sequence shown here is derived from an EMBL/GenBank/DDBJ whole genome shotgun (WGS) entry which is preliminary data.</text>
</comment>
<proteinExistence type="predicted"/>
<name>A0A4S4LN81_9AGAM</name>
<dbReference type="Proteomes" id="UP000310158">
    <property type="component" value="Unassembled WGS sequence"/>
</dbReference>
<protein>
    <submittedName>
        <fullName evidence="1">Uncharacterized protein</fullName>
    </submittedName>
</protein>